<feature type="chain" id="PRO_5021039057" description="Carboxylic ester hydrolase" evidence="3">
    <location>
        <begin position="22"/>
        <end position="551"/>
    </location>
</feature>
<accession>A0A4R0R756</accession>
<feature type="domain" description="Carboxylesterase type B" evidence="4">
    <location>
        <begin position="45"/>
        <end position="522"/>
    </location>
</feature>
<dbReference type="PROSITE" id="PS00941">
    <property type="entry name" value="CARBOXYLESTERASE_B_2"/>
    <property type="match status" value="1"/>
</dbReference>
<proteinExistence type="inferred from homology"/>
<comment type="similarity">
    <text evidence="1 3">Belongs to the type-B carboxylesterase/lipase family.</text>
</comment>
<dbReference type="InterPro" id="IPR029058">
    <property type="entry name" value="AB_hydrolase_fold"/>
</dbReference>
<evidence type="ECO:0000256" key="3">
    <source>
        <dbReference type="RuleBase" id="RU361235"/>
    </source>
</evidence>
<evidence type="ECO:0000256" key="2">
    <source>
        <dbReference type="ARBA" id="ARBA00022801"/>
    </source>
</evidence>
<dbReference type="STRING" id="92696.A0A4R0R756"/>
<evidence type="ECO:0000313" key="6">
    <source>
        <dbReference type="Proteomes" id="UP000292702"/>
    </source>
</evidence>
<comment type="caution">
    <text evidence="5">The sequence shown here is derived from an EMBL/GenBank/DDBJ whole genome shotgun (WGS) entry which is preliminary data.</text>
</comment>
<dbReference type="Pfam" id="PF00135">
    <property type="entry name" value="COesterase"/>
    <property type="match status" value="1"/>
</dbReference>
<dbReference type="InterPro" id="IPR002018">
    <property type="entry name" value="CarbesteraseB"/>
</dbReference>
<dbReference type="AlphaFoldDB" id="A0A4R0R756"/>
<dbReference type="EC" id="3.1.1.-" evidence="3"/>
<keyword evidence="2 3" id="KW-0378">Hydrolase</keyword>
<dbReference type="InterPro" id="IPR050654">
    <property type="entry name" value="AChE-related_enzymes"/>
</dbReference>
<dbReference type="PANTHER" id="PTHR43918">
    <property type="entry name" value="ACETYLCHOLINESTERASE"/>
    <property type="match status" value="1"/>
</dbReference>
<name>A0A4R0R756_9APHY</name>
<feature type="signal peptide" evidence="3">
    <location>
        <begin position="1"/>
        <end position="21"/>
    </location>
</feature>
<keyword evidence="6" id="KW-1185">Reference proteome</keyword>
<dbReference type="PROSITE" id="PS00122">
    <property type="entry name" value="CARBOXYLESTERASE_B_1"/>
    <property type="match status" value="1"/>
</dbReference>
<evidence type="ECO:0000259" key="4">
    <source>
        <dbReference type="Pfam" id="PF00135"/>
    </source>
</evidence>
<keyword evidence="3" id="KW-0732">Signal</keyword>
<dbReference type="Gene3D" id="3.40.50.1820">
    <property type="entry name" value="alpha/beta hydrolase"/>
    <property type="match status" value="1"/>
</dbReference>
<organism evidence="5 6">
    <name type="scientific">Steccherinum ochraceum</name>
    <dbReference type="NCBI Taxonomy" id="92696"/>
    <lineage>
        <taxon>Eukaryota</taxon>
        <taxon>Fungi</taxon>
        <taxon>Dikarya</taxon>
        <taxon>Basidiomycota</taxon>
        <taxon>Agaricomycotina</taxon>
        <taxon>Agaricomycetes</taxon>
        <taxon>Polyporales</taxon>
        <taxon>Steccherinaceae</taxon>
        <taxon>Steccherinum</taxon>
    </lineage>
</organism>
<evidence type="ECO:0000256" key="1">
    <source>
        <dbReference type="ARBA" id="ARBA00005964"/>
    </source>
</evidence>
<dbReference type="EMBL" id="RWJN01000531">
    <property type="protein sequence ID" value="TCD60885.1"/>
    <property type="molecule type" value="Genomic_DNA"/>
</dbReference>
<reference evidence="5 6" key="1">
    <citation type="submission" date="2018-11" db="EMBL/GenBank/DDBJ databases">
        <title>Genome assembly of Steccherinum ochraceum LE-BIN_3174, the white-rot fungus of the Steccherinaceae family (The Residual Polyporoid clade, Polyporales, Basidiomycota).</title>
        <authorList>
            <person name="Fedorova T.V."/>
            <person name="Glazunova O.A."/>
            <person name="Landesman E.O."/>
            <person name="Moiseenko K.V."/>
            <person name="Psurtseva N.V."/>
            <person name="Savinova O.S."/>
            <person name="Shakhova N.V."/>
            <person name="Tyazhelova T.V."/>
            <person name="Vasina D.V."/>
        </authorList>
    </citation>
    <scope>NUCLEOTIDE SEQUENCE [LARGE SCALE GENOMIC DNA]</scope>
    <source>
        <strain evidence="5 6">LE-BIN_3174</strain>
    </source>
</reference>
<evidence type="ECO:0000313" key="5">
    <source>
        <dbReference type="EMBL" id="TCD60885.1"/>
    </source>
</evidence>
<dbReference type="SUPFAM" id="SSF53474">
    <property type="entry name" value="alpha/beta-Hydrolases"/>
    <property type="match status" value="1"/>
</dbReference>
<gene>
    <name evidence="5" type="ORF">EIP91_009376</name>
</gene>
<dbReference type="GO" id="GO:0052689">
    <property type="term" value="F:carboxylic ester hydrolase activity"/>
    <property type="evidence" value="ECO:0007669"/>
    <property type="project" value="TreeGrafter"/>
</dbReference>
<dbReference type="InterPro" id="IPR019819">
    <property type="entry name" value="Carboxylesterase_B_CS"/>
</dbReference>
<sequence>MGSTSLLHIVFVALSFTFSKALPSDAGSGSPTVVLDTATFTGVTDGTSNRFLGIPFAEPPIGDLRFRFPLANPPYIGSHNATQFGPACSQQRPNVTFPPELAPEAAGFLNSSLAILDFPQSEDCLTLNVWTPAGTQVDAGLSVAVWIYGGGFELGGTSSYDGAIIVNRSVSLNRPIIYVSMNYRLSALGFLAGKEVKQAGVANLGLQDQRRAFQWVQKYICAFGGDPSKVTIFGESSGAMSIGAHLVANDGDTGGLFRGAFMESGSPLPVGDVTEGQPLYDTIVAQVGCTGSSDTLECLRQAPFDRLKAAMDASPSLFDATAGEVFAWAPRADGAYITDCPQELVLQGKVARIPVVNGDCDDEGTIFGVASLNVTTESAFRSYLKQFWSPGFTSTDVAKLSQAYSANITEGAPFGTGTQNALTPQFKRIAAVLGDFVFHAPRRLFLQHISGKQNTWSFLSKKFKSLPDLGSAHTSDIPNMYGPGDLTDYLINFVTNLDPNGRTVLNWPKYNTSTVQLLTLLDGTPSETITTDTFREDGISFIMELSLKHPL</sequence>
<dbReference type="OrthoDB" id="408631at2759"/>
<dbReference type="InterPro" id="IPR019826">
    <property type="entry name" value="Carboxylesterase_B_AS"/>
</dbReference>
<dbReference type="Proteomes" id="UP000292702">
    <property type="component" value="Unassembled WGS sequence"/>
</dbReference>
<protein>
    <recommendedName>
        <fullName evidence="3">Carboxylic ester hydrolase</fullName>
        <ecNumber evidence="3">3.1.1.-</ecNumber>
    </recommendedName>
</protein>
<dbReference type="PANTHER" id="PTHR43918:SF4">
    <property type="entry name" value="CARBOXYLIC ESTER HYDROLASE"/>
    <property type="match status" value="1"/>
</dbReference>